<feature type="domain" description="Methyltransferase FkbM" evidence="2">
    <location>
        <begin position="140"/>
        <end position="302"/>
    </location>
</feature>
<dbReference type="Pfam" id="PF05050">
    <property type="entry name" value="Methyltransf_21"/>
    <property type="match status" value="1"/>
</dbReference>
<evidence type="ECO:0000256" key="1">
    <source>
        <dbReference type="SAM" id="MobiDB-lite"/>
    </source>
</evidence>
<sequence length="339" mass="38148">MSSTPSVPVSTANRYHRAARPPTIPSPTLRSVARQNRGLAAMALKPSLPDLVGLALLLAVIVCQPSQAVLLPRRARYSATTQVNDSPTRAPEPETCQYCHCKKVYLDAGTNIGVQIRKLYEPEKFPGAPALRLFDRSFGVGDRQSVCAFGFEPNPRHSEELRNIEETYNMLGYPVKIFTRTAVSHRNGLAKFHLDDKPRRNDWGATLLDMSWNKTKTVVKLMDFSAFILEQLSPDATIVMKMDIEGSEYTILPSLLLSGALCKVGTVYMEWHPYRFRQGWVYGRNNEAFNPREIGYILKYLTSHANGCRTRFVNSDDEKYGTMHITDLPLPDIVVPDEL</sequence>
<organism evidence="3">
    <name type="scientific">Tetraselmis chuii</name>
    <dbReference type="NCBI Taxonomy" id="63592"/>
    <lineage>
        <taxon>Eukaryota</taxon>
        <taxon>Viridiplantae</taxon>
        <taxon>Chlorophyta</taxon>
        <taxon>core chlorophytes</taxon>
        <taxon>Chlorodendrophyceae</taxon>
        <taxon>Chlorodendrales</taxon>
        <taxon>Chlorodendraceae</taxon>
        <taxon>Tetraselmis</taxon>
    </lineage>
</organism>
<dbReference type="PANTHER" id="PTHR34203:SF13">
    <property type="entry name" value="EXPRESSED PROTEIN"/>
    <property type="match status" value="1"/>
</dbReference>
<dbReference type="PANTHER" id="PTHR34203">
    <property type="entry name" value="METHYLTRANSFERASE, FKBM FAMILY PROTEIN"/>
    <property type="match status" value="1"/>
</dbReference>
<dbReference type="InterPro" id="IPR006342">
    <property type="entry name" value="FkbM_mtfrase"/>
</dbReference>
<feature type="compositionally biased region" description="Polar residues" evidence="1">
    <location>
        <begin position="1"/>
        <end position="13"/>
    </location>
</feature>
<dbReference type="AlphaFoldDB" id="A0A7S1SY94"/>
<feature type="region of interest" description="Disordered" evidence="1">
    <location>
        <begin position="1"/>
        <end position="29"/>
    </location>
</feature>
<evidence type="ECO:0000259" key="2">
    <source>
        <dbReference type="Pfam" id="PF05050"/>
    </source>
</evidence>
<proteinExistence type="predicted"/>
<dbReference type="InterPro" id="IPR052514">
    <property type="entry name" value="SAM-dependent_MTase"/>
</dbReference>
<dbReference type="Gene3D" id="3.40.50.150">
    <property type="entry name" value="Vaccinia Virus protein VP39"/>
    <property type="match status" value="1"/>
</dbReference>
<dbReference type="EMBL" id="HBGG01028610">
    <property type="protein sequence ID" value="CAD9212541.1"/>
    <property type="molecule type" value="Transcribed_RNA"/>
</dbReference>
<reference evidence="3" key="1">
    <citation type="submission" date="2021-01" db="EMBL/GenBank/DDBJ databases">
        <authorList>
            <person name="Corre E."/>
            <person name="Pelletier E."/>
            <person name="Niang G."/>
            <person name="Scheremetjew M."/>
            <person name="Finn R."/>
            <person name="Kale V."/>
            <person name="Holt S."/>
            <person name="Cochrane G."/>
            <person name="Meng A."/>
            <person name="Brown T."/>
            <person name="Cohen L."/>
        </authorList>
    </citation>
    <scope>NUCLEOTIDE SEQUENCE</scope>
    <source>
        <strain evidence="3">PLY429</strain>
    </source>
</reference>
<protein>
    <recommendedName>
        <fullName evidence="2">Methyltransferase FkbM domain-containing protein</fullName>
    </recommendedName>
</protein>
<evidence type="ECO:0000313" key="3">
    <source>
        <dbReference type="EMBL" id="CAD9212541.1"/>
    </source>
</evidence>
<dbReference type="SUPFAM" id="SSF53335">
    <property type="entry name" value="S-adenosyl-L-methionine-dependent methyltransferases"/>
    <property type="match status" value="1"/>
</dbReference>
<dbReference type="InterPro" id="IPR029063">
    <property type="entry name" value="SAM-dependent_MTases_sf"/>
</dbReference>
<accession>A0A7S1SY94</accession>
<gene>
    <name evidence="3" type="ORF">TCHU04912_LOCUS14780</name>
</gene>
<name>A0A7S1SY94_9CHLO</name>